<sequence>MKEEAKEEERAEASYEIENEEEEEEERAHGQGTENIRHTANRFLPPPCLTPPAKPGGRNEREEVYSSSSKWAENERRKAGVVMFFGQWQPRSQTEPPLSRHRDTLEQPRSLYGATSPGRTTKGAVA</sequence>
<proteinExistence type="predicted"/>
<protein>
    <submittedName>
        <fullName evidence="2">Uncharacterized protein</fullName>
    </submittedName>
</protein>
<gene>
    <name evidence="2" type="ORF">E2C01_004399</name>
</gene>
<feature type="compositionally biased region" description="Pro residues" evidence="1">
    <location>
        <begin position="44"/>
        <end position="54"/>
    </location>
</feature>
<accession>A0A5B7CTY8</accession>
<keyword evidence="3" id="KW-1185">Reference proteome</keyword>
<feature type="region of interest" description="Disordered" evidence="1">
    <location>
        <begin position="1"/>
        <end position="73"/>
    </location>
</feature>
<evidence type="ECO:0000256" key="1">
    <source>
        <dbReference type="SAM" id="MobiDB-lite"/>
    </source>
</evidence>
<dbReference type="AlphaFoldDB" id="A0A5B7CTY8"/>
<dbReference type="EMBL" id="VSRR010000178">
    <property type="protein sequence ID" value="MPC11726.1"/>
    <property type="molecule type" value="Genomic_DNA"/>
</dbReference>
<evidence type="ECO:0000313" key="3">
    <source>
        <dbReference type="Proteomes" id="UP000324222"/>
    </source>
</evidence>
<name>A0A5B7CTY8_PORTR</name>
<dbReference type="Proteomes" id="UP000324222">
    <property type="component" value="Unassembled WGS sequence"/>
</dbReference>
<feature type="compositionally biased region" description="Acidic residues" evidence="1">
    <location>
        <begin position="15"/>
        <end position="25"/>
    </location>
</feature>
<feature type="compositionally biased region" description="Basic and acidic residues" evidence="1">
    <location>
        <begin position="1"/>
        <end position="13"/>
    </location>
</feature>
<organism evidence="2 3">
    <name type="scientific">Portunus trituberculatus</name>
    <name type="common">Swimming crab</name>
    <name type="synonym">Neptunus trituberculatus</name>
    <dbReference type="NCBI Taxonomy" id="210409"/>
    <lineage>
        <taxon>Eukaryota</taxon>
        <taxon>Metazoa</taxon>
        <taxon>Ecdysozoa</taxon>
        <taxon>Arthropoda</taxon>
        <taxon>Crustacea</taxon>
        <taxon>Multicrustacea</taxon>
        <taxon>Malacostraca</taxon>
        <taxon>Eumalacostraca</taxon>
        <taxon>Eucarida</taxon>
        <taxon>Decapoda</taxon>
        <taxon>Pleocyemata</taxon>
        <taxon>Brachyura</taxon>
        <taxon>Eubrachyura</taxon>
        <taxon>Portunoidea</taxon>
        <taxon>Portunidae</taxon>
        <taxon>Portuninae</taxon>
        <taxon>Portunus</taxon>
    </lineage>
</organism>
<evidence type="ECO:0000313" key="2">
    <source>
        <dbReference type="EMBL" id="MPC11726.1"/>
    </source>
</evidence>
<feature type="region of interest" description="Disordered" evidence="1">
    <location>
        <begin position="87"/>
        <end position="126"/>
    </location>
</feature>
<reference evidence="2 3" key="1">
    <citation type="submission" date="2019-05" db="EMBL/GenBank/DDBJ databases">
        <title>Another draft genome of Portunus trituberculatus and its Hox gene families provides insights of decapod evolution.</title>
        <authorList>
            <person name="Jeong J.-H."/>
            <person name="Song I."/>
            <person name="Kim S."/>
            <person name="Choi T."/>
            <person name="Kim D."/>
            <person name="Ryu S."/>
            <person name="Kim W."/>
        </authorList>
    </citation>
    <scope>NUCLEOTIDE SEQUENCE [LARGE SCALE GENOMIC DNA]</scope>
    <source>
        <tissue evidence="2">Muscle</tissue>
    </source>
</reference>
<comment type="caution">
    <text evidence="2">The sequence shown here is derived from an EMBL/GenBank/DDBJ whole genome shotgun (WGS) entry which is preliminary data.</text>
</comment>